<accession>A0A1V8YMT1</accession>
<dbReference type="EMBL" id="BJWF01000004">
    <property type="protein sequence ID" value="GEL91301.1"/>
    <property type="molecule type" value="Genomic_DNA"/>
</dbReference>
<name>A0A1V8YMT1_9ENTE</name>
<dbReference type="Proteomes" id="UP000192477">
    <property type="component" value="Unassembled WGS sequence"/>
</dbReference>
<evidence type="ECO:0000256" key="1">
    <source>
        <dbReference type="SAM" id="SignalP"/>
    </source>
</evidence>
<dbReference type="RefSeq" id="WP_010751629.1">
    <property type="nucleotide sequence ID" value="NZ_MJEB01000021.1"/>
</dbReference>
<protein>
    <recommendedName>
        <fullName evidence="6">Lactococcin 972 family bacteriocin</fullName>
    </recommendedName>
</protein>
<keyword evidence="1" id="KW-0732">Signal</keyword>
<reference evidence="3 4" key="1">
    <citation type="journal article" date="2017" name="BMC Microbiol.">
        <title>Comparative genomics of Enterococcus spp. isolated from bovine feces.</title>
        <authorList>
            <person name="Beukers A.G."/>
            <person name="Zaheer R."/>
            <person name="Goji N."/>
            <person name="Amoako K.K."/>
            <person name="Chaves A.V."/>
            <person name="Ward M.P."/>
            <person name="McAllister T.A."/>
        </authorList>
    </citation>
    <scope>NUCLEOTIDE SEQUENCE [LARGE SCALE GENOMIC DNA]</scope>
    <source>
        <strain evidence="3 4">F1129D 143</strain>
    </source>
</reference>
<feature type="chain" id="PRO_5044566893" description="Lactococcin 972 family bacteriocin" evidence="1">
    <location>
        <begin position="25"/>
        <end position="99"/>
    </location>
</feature>
<comment type="caution">
    <text evidence="3">The sequence shown here is derived from an EMBL/GenBank/DDBJ whole genome shotgun (WGS) entry which is preliminary data.</text>
</comment>
<proteinExistence type="predicted"/>
<feature type="signal peptide" evidence="1">
    <location>
        <begin position="1"/>
        <end position="24"/>
    </location>
</feature>
<sequence length="99" mass="10990">MKRKIVLTLSILSLGVFLSSPQFADTAVNESGHSHEETVLTNERVSAETFHTNKRGMGYYWKCHTCGYNSAWHLLASTAVSAANKHAQQKNHVTSVFPN</sequence>
<evidence type="ECO:0008006" key="6">
    <source>
        <dbReference type="Google" id="ProtNLM"/>
    </source>
</evidence>
<organism evidence="3 4">
    <name type="scientific">Enterococcus villorum</name>
    <dbReference type="NCBI Taxonomy" id="112904"/>
    <lineage>
        <taxon>Bacteria</taxon>
        <taxon>Bacillati</taxon>
        <taxon>Bacillota</taxon>
        <taxon>Bacilli</taxon>
        <taxon>Lactobacillales</taxon>
        <taxon>Enterococcaceae</taxon>
        <taxon>Enterococcus</taxon>
    </lineage>
</organism>
<evidence type="ECO:0000313" key="2">
    <source>
        <dbReference type="EMBL" id="GEL91301.1"/>
    </source>
</evidence>
<evidence type="ECO:0000313" key="5">
    <source>
        <dbReference type="Proteomes" id="UP000321830"/>
    </source>
</evidence>
<evidence type="ECO:0000313" key="4">
    <source>
        <dbReference type="Proteomes" id="UP000192477"/>
    </source>
</evidence>
<dbReference type="Proteomes" id="UP000321830">
    <property type="component" value="Unassembled WGS sequence"/>
</dbReference>
<gene>
    <name evidence="3" type="ORF">BH747_03640</name>
    <name evidence="2" type="ORF">EVI01_06380</name>
</gene>
<reference evidence="2 5" key="2">
    <citation type="submission" date="2019-07" db="EMBL/GenBank/DDBJ databases">
        <title>Whole genome shotgun sequence of Enterococcus villorum NBRC 100699.</title>
        <authorList>
            <person name="Hosoyama A."/>
            <person name="Uohara A."/>
            <person name="Ohji S."/>
            <person name="Ichikawa N."/>
        </authorList>
    </citation>
    <scope>NUCLEOTIDE SEQUENCE [LARGE SCALE GENOMIC DNA]</scope>
    <source>
        <strain evidence="2 5">NBRC 100699</strain>
    </source>
</reference>
<dbReference type="OrthoDB" id="2236972at2"/>
<evidence type="ECO:0000313" key="3">
    <source>
        <dbReference type="EMBL" id="OQO71102.1"/>
    </source>
</evidence>
<dbReference type="AlphaFoldDB" id="A0A1V8YMT1"/>
<dbReference type="EMBL" id="MJEA01000002">
    <property type="protein sequence ID" value="OQO71102.1"/>
    <property type="molecule type" value="Genomic_DNA"/>
</dbReference>